<dbReference type="PIRSF" id="PIRSF002825">
    <property type="entry name" value="CfbpA"/>
    <property type="match status" value="1"/>
</dbReference>
<keyword evidence="2" id="KW-0813">Transport</keyword>
<feature type="binding site" evidence="4">
    <location>
        <position position="88"/>
    </location>
    <ligand>
        <name>Fe cation</name>
        <dbReference type="ChEBI" id="CHEBI:24875"/>
    </ligand>
</feature>
<protein>
    <submittedName>
        <fullName evidence="6">Ferric iron ABC transporter, iron-binding protein</fullName>
    </submittedName>
</protein>
<evidence type="ECO:0000313" key="6">
    <source>
        <dbReference type="EMBL" id="CAA9210592.1"/>
    </source>
</evidence>
<dbReference type="CDD" id="cd13543">
    <property type="entry name" value="PBP2_Fbp"/>
    <property type="match status" value="1"/>
</dbReference>
<dbReference type="GO" id="GO:0030288">
    <property type="term" value="C:outer membrane-bounded periplasmic space"/>
    <property type="evidence" value="ECO:0007669"/>
    <property type="project" value="TreeGrafter"/>
</dbReference>
<feature type="binding site" evidence="4">
    <location>
        <position position="40"/>
    </location>
    <ligand>
        <name>Fe cation</name>
        <dbReference type="ChEBI" id="CHEBI:24875"/>
    </ligand>
</feature>
<keyword evidence="4" id="KW-0479">Metal-binding</keyword>
<dbReference type="GO" id="GO:0046872">
    <property type="term" value="F:metal ion binding"/>
    <property type="evidence" value="ECO:0007669"/>
    <property type="project" value="UniProtKB-KW"/>
</dbReference>
<proteinExistence type="inferred from homology"/>
<dbReference type="PANTHER" id="PTHR30006:SF15">
    <property type="entry name" value="IRON-UTILIZATION PERIPLASMIC PROTEIN"/>
    <property type="match status" value="1"/>
</dbReference>
<dbReference type="Pfam" id="PF13343">
    <property type="entry name" value="SBP_bac_6"/>
    <property type="match status" value="1"/>
</dbReference>
<evidence type="ECO:0000256" key="1">
    <source>
        <dbReference type="ARBA" id="ARBA00008520"/>
    </source>
</evidence>
<comment type="similarity">
    <text evidence="1">Belongs to the bacterial solute-binding protein 1 family.</text>
</comment>
<dbReference type="Gene3D" id="3.40.190.10">
    <property type="entry name" value="Periplasmic binding protein-like II"/>
    <property type="match status" value="2"/>
</dbReference>
<keyword evidence="3 5" id="KW-0732">Signal</keyword>
<feature type="chain" id="PRO_5039103835" evidence="5">
    <location>
        <begin position="22"/>
        <end position="338"/>
    </location>
</feature>
<dbReference type="GO" id="GO:0006826">
    <property type="term" value="P:iron ion transport"/>
    <property type="evidence" value="ECO:0007669"/>
    <property type="project" value="UniProtKB-KW"/>
</dbReference>
<accession>A0A6J4GYY0</accession>
<keyword evidence="2" id="KW-0406">Ion transport</keyword>
<keyword evidence="2" id="KW-0410">Iron transport</keyword>
<keyword evidence="4" id="KW-0408">Iron</keyword>
<reference evidence="6" key="1">
    <citation type="submission" date="2020-02" db="EMBL/GenBank/DDBJ databases">
        <authorList>
            <person name="Meier V. D."/>
        </authorList>
    </citation>
    <scope>NUCLEOTIDE SEQUENCE</scope>
    <source>
        <strain evidence="6">AVDCRST_MAG41</strain>
    </source>
</reference>
<evidence type="ECO:0000256" key="3">
    <source>
        <dbReference type="ARBA" id="ARBA00022729"/>
    </source>
</evidence>
<dbReference type="SUPFAM" id="SSF53850">
    <property type="entry name" value="Periplasmic binding protein-like II"/>
    <property type="match status" value="1"/>
</dbReference>
<feature type="binding site" evidence="4">
    <location>
        <position position="225"/>
    </location>
    <ligand>
        <name>Fe cation</name>
        <dbReference type="ChEBI" id="CHEBI:24875"/>
    </ligand>
</feature>
<dbReference type="PANTHER" id="PTHR30006">
    <property type="entry name" value="THIAMINE-BINDING PERIPLASMIC PROTEIN-RELATED"/>
    <property type="match status" value="1"/>
</dbReference>
<dbReference type="PROSITE" id="PS51257">
    <property type="entry name" value="PROKAR_LIPOPROTEIN"/>
    <property type="match status" value="1"/>
</dbReference>
<organism evidence="6">
    <name type="scientific">uncultured Mycobacteriales bacterium</name>
    <dbReference type="NCBI Taxonomy" id="581187"/>
    <lineage>
        <taxon>Bacteria</taxon>
        <taxon>Bacillati</taxon>
        <taxon>Actinomycetota</taxon>
        <taxon>Actinomycetes</taxon>
        <taxon>Mycobacteriales</taxon>
        <taxon>environmental samples</taxon>
    </lineage>
</organism>
<name>A0A6J4GYY0_9ACTN</name>
<evidence type="ECO:0000256" key="4">
    <source>
        <dbReference type="PIRSR" id="PIRSR002825-1"/>
    </source>
</evidence>
<feature type="binding site" evidence="4">
    <location>
        <position position="224"/>
    </location>
    <ligand>
        <name>Fe cation</name>
        <dbReference type="ChEBI" id="CHEBI:24875"/>
    </ligand>
</feature>
<feature type="signal peptide" evidence="5">
    <location>
        <begin position="1"/>
        <end position="21"/>
    </location>
</feature>
<evidence type="ECO:0000256" key="2">
    <source>
        <dbReference type="ARBA" id="ARBA00022496"/>
    </source>
</evidence>
<dbReference type="EMBL" id="CADCTP010000001">
    <property type="protein sequence ID" value="CAA9210592.1"/>
    <property type="molecule type" value="Genomic_DNA"/>
</dbReference>
<evidence type="ECO:0000256" key="5">
    <source>
        <dbReference type="SAM" id="SignalP"/>
    </source>
</evidence>
<gene>
    <name evidence="6" type="ORF">AVDCRST_MAG41-265</name>
</gene>
<sequence length="338" mass="34973">MRWRGRSVGAVVGAAVLSLSAGCGLGGGSDTELIVYSGQHEDLVTAMLSGFAKETGINVTLRNGSDFELGNQLVQEGSASPADVFLTENSPAMTLVSDAGLFAPLGPDTTGQVPAPYVSAEKDWIGFAARSTVLAYNPARQPASGLPASIMDLADPAWKGQVGIAAAGADFQAIVSAVVELEGEQAAAAWLKGLKDNAKIYRSNVAVMAAVNAGEVRTGVMYHYYWYKDRAESGDNSKNVELHFFGKQDPGAFVSTSGAGVLRSSKHAEDAQKLVAYLTGRPGQDALVASAALEYPVGTGVAPNPALKPLSELDPPAVDIAALNGPRVVALMQQAGLL</sequence>
<dbReference type="AlphaFoldDB" id="A0A6J4GYY0"/>
<dbReference type="InterPro" id="IPR026045">
    <property type="entry name" value="Ferric-bd"/>
</dbReference>